<keyword evidence="2" id="KW-1185">Reference proteome</keyword>
<organism evidence="1 2">
    <name type="scientific">Kiloniella antarctica</name>
    <dbReference type="NCBI Taxonomy" id="1550907"/>
    <lineage>
        <taxon>Bacteria</taxon>
        <taxon>Pseudomonadati</taxon>
        <taxon>Pseudomonadota</taxon>
        <taxon>Alphaproteobacteria</taxon>
        <taxon>Rhodospirillales</taxon>
        <taxon>Kiloniellaceae</taxon>
        <taxon>Kiloniella</taxon>
    </lineage>
</organism>
<dbReference type="RefSeq" id="WP_380250414.1">
    <property type="nucleotide sequence ID" value="NZ_JBHUII010000004.1"/>
</dbReference>
<accession>A0ABW5BL55</accession>
<dbReference type="Proteomes" id="UP001597294">
    <property type="component" value="Unassembled WGS sequence"/>
</dbReference>
<name>A0ABW5BL55_9PROT</name>
<sequence>MSFELRTSLNAVLGFTETLVNDNGNSFSGDRMELWLLNYLTGWINTVGKHRGRA</sequence>
<dbReference type="EMBL" id="JBHUII010000004">
    <property type="protein sequence ID" value="MFD2205623.1"/>
    <property type="molecule type" value="Genomic_DNA"/>
</dbReference>
<evidence type="ECO:0000313" key="2">
    <source>
        <dbReference type="Proteomes" id="UP001597294"/>
    </source>
</evidence>
<reference evidence="2" key="1">
    <citation type="journal article" date="2019" name="Int. J. Syst. Evol. Microbiol.">
        <title>The Global Catalogue of Microorganisms (GCM) 10K type strain sequencing project: providing services to taxonomists for standard genome sequencing and annotation.</title>
        <authorList>
            <consortium name="The Broad Institute Genomics Platform"/>
            <consortium name="The Broad Institute Genome Sequencing Center for Infectious Disease"/>
            <person name="Wu L."/>
            <person name="Ma J."/>
        </authorList>
    </citation>
    <scope>NUCLEOTIDE SEQUENCE [LARGE SCALE GENOMIC DNA]</scope>
    <source>
        <strain evidence="2">CGMCC 4.7192</strain>
    </source>
</reference>
<protein>
    <recommendedName>
        <fullName evidence="3">Integrase catalytic domain-containing protein</fullName>
    </recommendedName>
</protein>
<proteinExistence type="predicted"/>
<evidence type="ECO:0000313" key="1">
    <source>
        <dbReference type="EMBL" id="MFD2205623.1"/>
    </source>
</evidence>
<gene>
    <name evidence="1" type="ORF">ACFSKO_08380</name>
</gene>
<evidence type="ECO:0008006" key="3">
    <source>
        <dbReference type="Google" id="ProtNLM"/>
    </source>
</evidence>
<comment type="caution">
    <text evidence="1">The sequence shown here is derived from an EMBL/GenBank/DDBJ whole genome shotgun (WGS) entry which is preliminary data.</text>
</comment>